<dbReference type="AlphaFoldDB" id="A0A1V1NV62"/>
<proteinExistence type="predicted"/>
<gene>
    <name evidence="1" type="ORF">OMM_12781</name>
</gene>
<accession>A0A1V1NV62</accession>
<evidence type="ECO:0000313" key="2">
    <source>
        <dbReference type="Proteomes" id="UP000189670"/>
    </source>
</evidence>
<name>A0A1V1NV62_9BACT</name>
<dbReference type="Proteomes" id="UP000189670">
    <property type="component" value="Unassembled WGS sequence"/>
</dbReference>
<comment type="caution">
    <text evidence="1">The sequence shown here is derived from an EMBL/GenBank/DDBJ whole genome shotgun (WGS) entry which is preliminary data.</text>
</comment>
<reference evidence="2" key="1">
    <citation type="submission" date="2012-11" db="EMBL/GenBank/DDBJ databases">
        <authorList>
            <person name="Lucero-Rivera Y.E."/>
            <person name="Tovar-Ramirez D."/>
        </authorList>
    </citation>
    <scope>NUCLEOTIDE SEQUENCE [LARGE SCALE GENOMIC DNA]</scope>
    <source>
        <strain evidence="2">Araruama</strain>
    </source>
</reference>
<organism evidence="1 2">
    <name type="scientific">Candidatus Magnetoglobus multicellularis str. Araruama</name>
    <dbReference type="NCBI Taxonomy" id="890399"/>
    <lineage>
        <taxon>Bacteria</taxon>
        <taxon>Pseudomonadati</taxon>
        <taxon>Thermodesulfobacteriota</taxon>
        <taxon>Desulfobacteria</taxon>
        <taxon>Desulfobacterales</taxon>
        <taxon>Desulfobacteraceae</taxon>
        <taxon>Candidatus Magnetoglobus</taxon>
    </lineage>
</organism>
<evidence type="ECO:0000313" key="1">
    <source>
        <dbReference type="EMBL" id="ETR66448.1"/>
    </source>
</evidence>
<dbReference type="EMBL" id="ATBP01001977">
    <property type="protein sequence ID" value="ETR66448.1"/>
    <property type="molecule type" value="Genomic_DNA"/>
</dbReference>
<sequence length="72" mass="7984">MILAEIAKPGSRRISLEGLGLLSVIYYMGNETLSDIAQKEKPLQSKLGLSASELFHLLSAILDEIRWKRALS</sequence>
<protein>
    <submittedName>
        <fullName evidence="1">Uncharacterized protein</fullName>
    </submittedName>
</protein>